<dbReference type="Pfam" id="PF10141">
    <property type="entry name" value="ssDNA-exonuc_C"/>
    <property type="match status" value="1"/>
</dbReference>
<dbReference type="PATRIC" id="fig|45634.12.peg.1103"/>
<gene>
    <name evidence="2" type="ORF">SCRDD08_01055</name>
</gene>
<reference evidence="2 3" key="1">
    <citation type="submission" date="2016-01" db="EMBL/GenBank/DDBJ databases">
        <title>Highly variable Streptococcus oralis are common among viridans streptococci isolated from primates.</title>
        <authorList>
            <person name="Denapaite D."/>
            <person name="Rieger M."/>
            <person name="Koendgen S."/>
            <person name="Brueckner R."/>
            <person name="Ochigava I."/>
            <person name="Kappeler P."/>
            <person name="Maetz-Rensing K."/>
            <person name="Leendertz F."/>
            <person name="Hakenbeck R."/>
        </authorList>
    </citation>
    <scope>NUCLEOTIDE SEQUENCE [LARGE SCALE GENOMIC DNA]</scope>
    <source>
        <strain evidence="2 3">DD08</strain>
    </source>
</reference>
<proteinExistence type="predicted"/>
<comment type="caution">
    <text evidence="2">The sequence shown here is derived from an EMBL/GenBank/DDBJ whole genome shotgun (WGS) entry which is preliminary data.</text>
</comment>
<evidence type="ECO:0000259" key="1">
    <source>
        <dbReference type="Pfam" id="PF10141"/>
    </source>
</evidence>
<dbReference type="GO" id="GO:0004527">
    <property type="term" value="F:exonuclease activity"/>
    <property type="evidence" value="ECO:0007669"/>
    <property type="project" value="UniProtKB-KW"/>
</dbReference>
<protein>
    <submittedName>
        <fullName evidence="2">Single-stranded-DNA-specific exonuclease RecJ</fullName>
    </submittedName>
</protein>
<name>A0A139N222_STRCR</name>
<evidence type="ECO:0000313" key="2">
    <source>
        <dbReference type="EMBL" id="KXT69781.1"/>
    </source>
</evidence>
<dbReference type="EMBL" id="LQRD01000037">
    <property type="protein sequence ID" value="KXT69781.1"/>
    <property type="molecule type" value="Genomic_DNA"/>
</dbReference>
<evidence type="ECO:0000313" key="3">
    <source>
        <dbReference type="Proteomes" id="UP000070377"/>
    </source>
</evidence>
<feature type="domain" description="Single-stranded-DNA-specific exonuclease RecJ C-terminal" evidence="1">
    <location>
        <begin position="2"/>
        <end position="74"/>
    </location>
</feature>
<organism evidence="2 3">
    <name type="scientific">Streptococcus cristatus</name>
    <dbReference type="NCBI Taxonomy" id="45634"/>
    <lineage>
        <taxon>Bacteria</taxon>
        <taxon>Bacillati</taxon>
        <taxon>Bacillota</taxon>
        <taxon>Bacilli</taxon>
        <taxon>Lactobacillales</taxon>
        <taxon>Streptococcaceae</taxon>
        <taxon>Streptococcus</taxon>
    </lineage>
</organism>
<dbReference type="InterPro" id="IPR018779">
    <property type="entry name" value="RecJ_C"/>
</dbReference>
<keyword evidence="2" id="KW-0378">Hydrolase</keyword>
<dbReference type="Proteomes" id="UP000070377">
    <property type="component" value="Unassembled WGS sequence"/>
</dbReference>
<keyword evidence="2" id="KW-0540">Nuclease</keyword>
<dbReference type="AlphaFoldDB" id="A0A139N222"/>
<keyword evidence="2" id="KW-0269">Exonuclease</keyword>
<sequence>MAAYLKIDPILLVKMIQIFEELGFVSITEGVMTVNKEAEKKEIDSSHIYQDLKRLVKEQELMALGTVQEIYDYLMDC</sequence>
<accession>A0A139N222</accession>
<dbReference type="STRING" id="45634.SCRDD08_01055"/>